<evidence type="ECO:0000313" key="1">
    <source>
        <dbReference type="EMBL" id="JAD26363.1"/>
    </source>
</evidence>
<dbReference type="AlphaFoldDB" id="A0A0A8YLE0"/>
<accession>A0A0A8YLE0</accession>
<organism evidence="1">
    <name type="scientific">Arundo donax</name>
    <name type="common">Giant reed</name>
    <name type="synonym">Donax arundinaceus</name>
    <dbReference type="NCBI Taxonomy" id="35708"/>
    <lineage>
        <taxon>Eukaryota</taxon>
        <taxon>Viridiplantae</taxon>
        <taxon>Streptophyta</taxon>
        <taxon>Embryophyta</taxon>
        <taxon>Tracheophyta</taxon>
        <taxon>Spermatophyta</taxon>
        <taxon>Magnoliopsida</taxon>
        <taxon>Liliopsida</taxon>
        <taxon>Poales</taxon>
        <taxon>Poaceae</taxon>
        <taxon>PACMAD clade</taxon>
        <taxon>Arundinoideae</taxon>
        <taxon>Arundineae</taxon>
        <taxon>Arundo</taxon>
    </lineage>
</organism>
<sequence length="42" mass="4883">MCYFFLSRTGSMCFSKAYILAGSQRSCSKYTIIHTYIKEKAF</sequence>
<reference evidence="1" key="2">
    <citation type="journal article" date="2015" name="Data Brief">
        <title>Shoot transcriptome of the giant reed, Arundo donax.</title>
        <authorList>
            <person name="Barrero R.A."/>
            <person name="Guerrero F.D."/>
            <person name="Moolhuijzen P."/>
            <person name="Goolsby J.A."/>
            <person name="Tidwell J."/>
            <person name="Bellgard S.E."/>
            <person name="Bellgard M.I."/>
        </authorList>
    </citation>
    <scope>NUCLEOTIDE SEQUENCE</scope>
    <source>
        <tissue evidence="1">Shoot tissue taken approximately 20 cm above the soil surface</tissue>
    </source>
</reference>
<reference evidence="1" key="1">
    <citation type="submission" date="2014-09" db="EMBL/GenBank/DDBJ databases">
        <authorList>
            <person name="Magalhaes I.L.F."/>
            <person name="Oliveira U."/>
            <person name="Santos F.R."/>
            <person name="Vidigal T.H.D.A."/>
            <person name="Brescovit A.D."/>
            <person name="Santos A.J."/>
        </authorList>
    </citation>
    <scope>NUCLEOTIDE SEQUENCE</scope>
    <source>
        <tissue evidence="1">Shoot tissue taken approximately 20 cm above the soil surface</tissue>
    </source>
</reference>
<dbReference type="EMBL" id="GBRH01271532">
    <property type="protein sequence ID" value="JAD26363.1"/>
    <property type="molecule type" value="Transcribed_RNA"/>
</dbReference>
<protein>
    <submittedName>
        <fullName evidence="1">Uncharacterized protein</fullName>
    </submittedName>
</protein>
<name>A0A0A8YLE0_ARUDO</name>
<proteinExistence type="predicted"/>